<dbReference type="AlphaFoldDB" id="A0A149RSU6"/>
<evidence type="ECO:0000313" key="1">
    <source>
        <dbReference type="EMBL" id="KXV17442.1"/>
    </source>
</evidence>
<organism evidence="1 2">
    <name type="scientific">Acetobacter malorum</name>
    <dbReference type="NCBI Taxonomy" id="178901"/>
    <lineage>
        <taxon>Bacteria</taxon>
        <taxon>Pseudomonadati</taxon>
        <taxon>Pseudomonadota</taxon>
        <taxon>Alphaproteobacteria</taxon>
        <taxon>Acetobacterales</taxon>
        <taxon>Acetobacteraceae</taxon>
        <taxon>Acetobacter</taxon>
    </lineage>
</organism>
<dbReference type="PATRIC" id="fig|178901.13.peg.635"/>
<evidence type="ECO:0000313" key="2">
    <source>
        <dbReference type="Proteomes" id="UP000075526"/>
    </source>
</evidence>
<protein>
    <submittedName>
        <fullName evidence="1">Uncharacterized protein</fullName>
    </submittedName>
</protein>
<dbReference type="Proteomes" id="UP000075526">
    <property type="component" value="Unassembled WGS sequence"/>
</dbReference>
<comment type="caution">
    <text evidence="1">The sequence shown here is derived from an EMBL/GenBank/DDBJ whole genome shotgun (WGS) entry which is preliminary data.</text>
</comment>
<proteinExistence type="predicted"/>
<gene>
    <name evidence="1" type="ORF">AD933_04380</name>
</gene>
<name>A0A149RSU6_9PROT</name>
<dbReference type="EMBL" id="LHZF01000147">
    <property type="protein sequence ID" value="KXV17442.1"/>
    <property type="molecule type" value="Genomic_DNA"/>
</dbReference>
<sequence>MFPGLPDAQGQVRFMVEWVLVLFISCRGNPAKRLLTLSADKGRKAATSLCGKPLFFKASVSSFIRSVRQRYVTGFNAECGHIRPVAG</sequence>
<reference evidence="1 2" key="1">
    <citation type="submission" date="2015-06" db="EMBL/GenBank/DDBJ databases">
        <title>Improved classification and identification of acetic acid bacteria using matrix-assisted laser desorption/ionization time-of-flight mass spectrometry; Gluconobacter nephelii and Gluconobacter uchimurae are later heterotypic synonyms of Gluconobacter japonicus and Gluconobacter oxydans, respectively.</title>
        <authorList>
            <person name="Li L."/>
            <person name="Cleenwerck I."/>
            <person name="De Vuyst L."/>
            <person name="Vandamme P."/>
        </authorList>
    </citation>
    <scope>NUCLEOTIDE SEQUENCE [LARGE SCALE GENOMIC DNA]</scope>
    <source>
        <strain evidence="1 2">LMG 1552</strain>
    </source>
</reference>
<accession>A0A149RSU6</accession>